<dbReference type="InterPro" id="IPR017972">
    <property type="entry name" value="Cyt_P450_CS"/>
</dbReference>
<keyword evidence="10" id="KW-1185">Reference proteome</keyword>
<comment type="similarity">
    <text evidence="2 8">Belongs to the cytochrome P450 family.</text>
</comment>
<dbReference type="InterPro" id="IPR002397">
    <property type="entry name" value="Cyt_P450_B"/>
</dbReference>
<evidence type="ECO:0000313" key="9">
    <source>
        <dbReference type="EMBL" id="GAA4294315.1"/>
    </source>
</evidence>
<dbReference type="CDD" id="cd11078">
    <property type="entry name" value="CYP130-like"/>
    <property type="match status" value="1"/>
</dbReference>
<keyword evidence="5 8" id="KW-0560">Oxidoreductase</keyword>
<dbReference type="Proteomes" id="UP001501417">
    <property type="component" value="Unassembled WGS sequence"/>
</dbReference>
<evidence type="ECO:0000256" key="6">
    <source>
        <dbReference type="ARBA" id="ARBA00023004"/>
    </source>
</evidence>
<dbReference type="PANTHER" id="PTHR46696">
    <property type="entry name" value="P450, PUTATIVE (EUROFUNG)-RELATED"/>
    <property type="match status" value="1"/>
</dbReference>
<dbReference type="PANTHER" id="PTHR46696:SF4">
    <property type="entry name" value="BIOTIN BIOSYNTHESIS CYTOCHROME P450"/>
    <property type="match status" value="1"/>
</dbReference>
<organism evidence="9 10">
    <name type="scientific">Mycobacterium paraffinicum</name>
    <dbReference type="NCBI Taxonomy" id="53378"/>
    <lineage>
        <taxon>Bacteria</taxon>
        <taxon>Bacillati</taxon>
        <taxon>Actinomycetota</taxon>
        <taxon>Actinomycetes</taxon>
        <taxon>Mycobacteriales</taxon>
        <taxon>Mycobacteriaceae</taxon>
        <taxon>Mycobacterium</taxon>
    </lineage>
</organism>
<dbReference type="PROSITE" id="PS00086">
    <property type="entry name" value="CYTOCHROME_P450"/>
    <property type="match status" value="1"/>
</dbReference>
<accession>A0ABP8F4A7</accession>
<sequence length="395" mass="44150">MFDPYDPAVQENPYPIYRQLRREAPVYWCERGFWVLSRYDDIWAAVHDHARFSSAQGIVAGQKTFGQDEVPMMIMMDPPRHDELRRLVSGAFVPRLIRTMEESVRGIARELLDALEPGEVDLVPAYAGPLPVTVIAHMIGVPIEDREKFREWSDALVRTNPDEKDSTKRAVQGATALLSYFPPLIEERRKRPRNDLISTLVATEEDGGRLSDGEITGTCFLLLTAGNETTTNLISNFANLLGTRPDLRKQLADDPRLIAAATDEVLRLESPVQGLARTLTEDVTFGGKRLEAGQQALMLFASANRDEDKFADPDQFIMGRKEPTLAFGHGVHYCLGAHLARLECRVAFEELLARAPDLEVLDGARRVHSALVRGFEELPVDYQPVKTTVATEGAK</sequence>
<evidence type="ECO:0000256" key="5">
    <source>
        <dbReference type="ARBA" id="ARBA00023002"/>
    </source>
</evidence>
<name>A0ABP8F4A7_9MYCO</name>
<evidence type="ECO:0000313" key="10">
    <source>
        <dbReference type="Proteomes" id="UP001501417"/>
    </source>
</evidence>
<evidence type="ECO:0000256" key="1">
    <source>
        <dbReference type="ARBA" id="ARBA00001971"/>
    </source>
</evidence>
<comment type="cofactor">
    <cofactor evidence="1">
        <name>heme</name>
        <dbReference type="ChEBI" id="CHEBI:30413"/>
    </cofactor>
</comment>
<comment type="caution">
    <text evidence="9">The sequence shown here is derived from an EMBL/GenBank/DDBJ whole genome shotgun (WGS) entry which is preliminary data.</text>
</comment>
<keyword evidence="7 8" id="KW-0503">Monooxygenase</keyword>
<gene>
    <name evidence="9" type="primary">cyp130_2</name>
    <name evidence="9" type="ORF">GCM10023161_43510</name>
</gene>
<evidence type="ECO:0000256" key="7">
    <source>
        <dbReference type="ARBA" id="ARBA00023033"/>
    </source>
</evidence>
<dbReference type="InterPro" id="IPR036396">
    <property type="entry name" value="Cyt_P450_sf"/>
</dbReference>
<dbReference type="Gene3D" id="1.10.630.10">
    <property type="entry name" value="Cytochrome P450"/>
    <property type="match status" value="1"/>
</dbReference>
<dbReference type="PRINTS" id="PR00359">
    <property type="entry name" value="BP450"/>
</dbReference>
<dbReference type="EMBL" id="BAABGF010000051">
    <property type="protein sequence ID" value="GAA4294315.1"/>
    <property type="molecule type" value="Genomic_DNA"/>
</dbReference>
<evidence type="ECO:0000256" key="4">
    <source>
        <dbReference type="ARBA" id="ARBA00022723"/>
    </source>
</evidence>
<dbReference type="SUPFAM" id="SSF48264">
    <property type="entry name" value="Cytochrome P450"/>
    <property type="match status" value="1"/>
</dbReference>
<reference evidence="10" key="1">
    <citation type="journal article" date="2019" name="Int. J. Syst. Evol. Microbiol.">
        <title>The Global Catalogue of Microorganisms (GCM) 10K type strain sequencing project: providing services to taxonomists for standard genome sequencing and annotation.</title>
        <authorList>
            <consortium name="The Broad Institute Genomics Platform"/>
            <consortium name="The Broad Institute Genome Sequencing Center for Infectious Disease"/>
            <person name="Wu L."/>
            <person name="Ma J."/>
        </authorList>
    </citation>
    <scope>NUCLEOTIDE SEQUENCE [LARGE SCALE GENOMIC DNA]</scope>
    <source>
        <strain evidence="10">JCM 17782</strain>
    </source>
</reference>
<proteinExistence type="inferred from homology"/>
<evidence type="ECO:0000256" key="8">
    <source>
        <dbReference type="RuleBase" id="RU000461"/>
    </source>
</evidence>
<protein>
    <submittedName>
        <fullName evidence="9">Cytochrome P450 Cyp130</fullName>
    </submittedName>
</protein>
<keyword evidence="4 8" id="KW-0479">Metal-binding</keyword>
<dbReference type="RefSeq" id="WP_264047237.1">
    <property type="nucleotide sequence ID" value="NZ_BAABGF010000051.1"/>
</dbReference>
<keyword evidence="6 8" id="KW-0408">Iron</keyword>
<dbReference type="Pfam" id="PF00067">
    <property type="entry name" value="p450"/>
    <property type="match status" value="1"/>
</dbReference>
<keyword evidence="3 8" id="KW-0349">Heme</keyword>
<evidence type="ECO:0000256" key="2">
    <source>
        <dbReference type="ARBA" id="ARBA00010617"/>
    </source>
</evidence>
<dbReference type="InterPro" id="IPR001128">
    <property type="entry name" value="Cyt_P450"/>
</dbReference>
<evidence type="ECO:0000256" key="3">
    <source>
        <dbReference type="ARBA" id="ARBA00022617"/>
    </source>
</evidence>